<evidence type="ECO:0000313" key="3">
    <source>
        <dbReference type="EMBL" id="PWW08716.1"/>
    </source>
</evidence>
<feature type="compositionally biased region" description="Basic and acidic residues" evidence="1">
    <location>
        <begin position="269"/>
        <end position="281"/>
    </location>
</feature>
<dbReference type="OrthoDB" id="2359834at2"/>
<protein>
    <submittedName>
        <fullName evidence="3">Putative adhesin</fullName>
    </submittedName>
</protein>
<proteinExistence type="predicted"/>
<comment type="caution">
    <text evidence="3">The sequence shown here is derived from an EMBL/GenBank/DDBJ whole genome shotgun (WGS) entry which is preliminary data.</text>
</comment>
<evidence type="ECO:0000256" key="1">
    <source>
        <dbReference type="SAM" id="MobiDB-lite"/>
    </source>
</evidence>
<evidence type="ECO:0000259" key="2">
    <source>
        <dbReference type="Pfam" id="PF13349"/>
    </source>
</evidence>
<feature type="compositionally biased region" description="Polar residues" evidence="1">
    <location>
        <begin position="294"/>
        <end position="304"/>
    </location>
</feature>
<name>A0A2V2Z375_9BACL</name>
<dbReference type="RefSeq" id="WP_110042229.1">
    <property type="nucleotide sequence ID" value="NZ_CP054613.1"/>
</dbReference>
<dbReference type="Pfam" id="PF13349">
    <property type="entry name" value="DUF4097"/>
    <property type="match status" value="1"/>
</dbReference>
<keyword evidence="4" id="KW-1185">Reference proteome</keyword>
<dbReference type="PANTHER" id="PTHR34094">
    <property type="match status" value="1"/>
</dbReference>
<accession>A0A2V2Z375</accession>
<dbReference type="AlphaFoldDB" id="A0A2V2Z375"/>
<feature type="domain" description="DUF4097" evidence="2">
    <location>
        <begin position="49"/>
        <end position="300"/>
    </location>
</feature>
<sequence>MSVKRFLGVILVLVGIVALIQYKFGDKSASLDYDRTWTFDNTELKELTIVSDSMGLDVKFVKSTDGSNSVRITGRAKEDVVDEVKSTDLEDGQLKIDLKGKWRFNLFDFSAFRSNNQSVTVTLTDEARKSLETLNISADSGSLNAAGAAARNGTFKSDSGSIRLEGFEGDTLSLKSDSGSIKLSDYQGTELSIKSDSGSIHGENIRAEVKASSDSGSITFDRLSGTAQVSSDSGRIELTKEDSTGANVKSDSGSVRIEVPASYSGTYDLKSDSGSVREPDQHGTSGEVIKVRTDSGSIRVEQNQ</sequence>
<dbReference type="InterPro" id="IPR025164">
    <property type="entry name" value="Toastrack_DUF4097"/>
</dbReference>
<dbReference type="EMBL" id="QGTQ01000001">
    <property type="protein sequence ID" value="PWW08716.1"/>
    <property type="molecule type" value="Genomic_DNA"/>
</dbReference>
<feature type="region of interest" description="Disordered" evidence="1">
    <location>
        <begin position="264"/>
        <end position="304"/>
    </location>
</feature>
<dbReference type="Proteomes" id="UP000246635">
    <property type="component" value="Unassembled WGS sequence"/>
</dbReference>
<evidence type="ECO:0000313" key="4">
    <source>
        <dbReference type="Proteomes" id="UP000246635"/>
    </source>
</evidence>
<dbReference type="PANTHER" id="PTHR34094:SF1">
    <property type="entry name" value="PROTEIN FAM185A"/>
    <property type="match status" value="1"/>
</dbReference>
<reference evidence="3 4" key="1">
    <citation type="submission" date="2018-05" db="EMBL/GenBank/DDBJ databases">
        <title>Genomic Encyclopedia of Type Strains, Phase III (KMG-III): the genomes of soil and plant-associated and newly described type strains.</title>
        <authorList>
            <person name="Whitman W."/>
        </authorList>
    </citation>
    <scope>NUCLEOTIDE SEQUENCE [LARGE SCALE GENOMIC DNA]</scope>
    <source>
        <strain evidence="3 4">CECT 5696</strain>
    </source>
</reference>
<organism evidence="3 4">
    <name type="scientific">Paenibacillus cellulosilyticus</name>
    <dbReference type="NCBI Taxonomy" id="375489"/>
    <lineage>
        <taxon>Bacteria</taxon>
        <taxon>Bacillati</taxon>
        <taxon>Bacillota</taxon>
        <taxon>Bacilli</taxon>
        <taxon>Bacillales</taxon>
        <taxon>Paenibacillaceae</taxon>
        <taxon>Paenibacillus</taxon>
    </lineage>
</organism>
<gene>
    <name evidence="3" type="ORF">DFQ01_101442</name>
</gene>